<evidence type="ECO:0000259" key="2">
    <source>
        <dbReference type="SMART" id="SM01320"/>
    </source>
</evidence>
<dbReference type="InterPro" id="IPR040241">
    <property type="entry name" value="TRP_Flc/Pkd2-like"/>
</dbReference>
<gene>
    <name evidence="3" type="ORF">PPACK8108_LOCUS11385</name>
</gene>
<keyword evidence="1" id="KW-1133">Transmembrane helix</keyword>
<dbReference type="GO" id="GO:0016020">
    <property type="term" value="C:membrane"/>
    <property type="evidence" value="ECO:0007669"/>
    <property type="project" value="TreeGrafter"/>
</dbReference>
<dbReference type="GO" id="GO:0055085">
    <property type="term" value="P:transmembrane transport"/>
    <property type="evidence" value="ECO:0007669"/>
    <property type="project" value="TreeGrafter"/>
</dbReference>
<dbReference type="SMART" id="SM01320">
    <property type="entry name" value="TRP_N"/>
    <property type="match status" value="1"/>
</dbReference>
<dbReference type="EMBL" id="CALTRL010002627">
    <property type="protein sequence ID" value="CAH7676276.1"/>
    <property type="molecule type" value="Genomic_DNA"/>
</dbReference>
<organism evidence="3 4">
    <name type="scientific">Phakopsora pachyrhizi</name>
    <name type="common">Asian soybean rust disease fungus</name>
    <dbReference type="NCBI Taxonomy" id="170000"/>
    <lineage>
        <taxon>Eukaryota</taxon>
        <taxon>Fungi</taxon>
        <taxon>Dikarya</taxon>
        <taxon>Basidiomycota</taxon>
        <taxon>Pucciniomycotina</taxon>
        <taxon>Pucciniomycetes</taxon>
        <taxon>Pucciniales</taxon>
        <taxon>Phakopsoraceae</taxon>
        <taxon>Phakopsora</taxon>
    </lineage>
</organism>
<evidence type="ECO:0000256" key="1">
    <source>
        <dbReference type="SAM" id="Phobius"/>
    </source>
</evidence>
<feature type="domain" description="ML-like" evidence="2">
    <location>
        <begin position="1"/>
        <end position="98"/>
    </location>
</feature>
<dbReference type="PANTHER" id="PTHR31145:SF2">
    <property type="entry name" value="FLAVIN CARRIER PROTEIN 2"/>
    <property type="match status" value="1"/>
</dbReference>
<keyword evidence="4" id="KW-1185">Reference proteome</keyword>
<dbReference type="GO" id="GO:0009272">
    <property type="term" value="P:fungal-type cell wall biogenesis"/>
    <property type="evidence" value="ECO:0007669"/>
    <property type="project" value="TreeGrafter"/>
</dbReference>
<feature type="transmembrane region" description="Helical" evidence="1">
    <location>
        <begin position="14"/>
        <end position="36"/>
    </location>
</feature>
<proteinExistence type="predicted"/>
<accession>A0AAV0B056</accession>
<comment type="caution">
    <text evidence="3">The sequence shown here is derived from an EMBL/GenBank/DDBJ whole genome shotgun (WGS) entry which is preliminary data.</text>
</comment>
<evidence type="ECO:0000313" key="4">
    <source>
        <dbReference type="Proteomes" id="UP001153365"/>
    </source>
</evidence>
<dbReference type="PANTHER" id="PTHR31145">
    <property type="entry name" value="INTEGRAL MEMBRANE PROTEIN (AFU_ORTHOLOGUE AFUA_7G01610)"/>
    <property type="match status" value="1"/>
</dbReference>
<sequence>MGLNLTAQISLNTFGINAFNLSVYLCSVLSGVLCPLPRYKFTRSGKYAITPANIPSIPALAWTVPDIEALFTVRLLNASTQSSAACFQVTLTNTLTVREPAVVWSSGSSVYSFLQTSGFSSESGRSSQGDLAVVMVLVEAMA</sequence>
<evidence type="ECO:0000313" key="3">
    <source>
        <dbReference type="EMBL" id="CAH7676276.1"/>
    </source>
</evidence>
<keyword evidence="1" id="KW-0812">Transmembrane</keyword>
<reference evidence="3" key="1">
    <citation type="submission" date="2022-06" db="EMBL/GenBank/DDBJ databases">
        <authorList>
            <consortium name="SYNGENTA / RWTH Aachen University"/>
        </authorList>
    </citation>
    <scope>NUCLEOTIDE SEQUENCE</scope>
</reference>
<name>A0AAV0B056_PHAPC</name>
<dbReference type="InterPro" id="IPR032800">
    <property type="entry name" value="TRP_N"/>
</dbReference>
<dbReference type="Pfam" id="PF14558">
    <property type="entry name" value="TRP_N"/>
    <property type="match status" value="1"/>
</dbReference>
<protein>
    <submittedName>
        <fullName evidence="3">ML-like domain-domain-containing protein</fullName>
    </submittedName>
</protein>
<dbReference type="AlphaFoldDB" id="A0AAV0B056"/>
<keyword evidence="1" id="KW-0472">Membrane</keyword>
<dbReference type="Proteomes" id="UP001153365">
    <property type="component" value="Unassembled WGS sequence"/>
</dbReference>